<accession>A0ABR2QVQ0</accession>
<comment type="caution">
    <text evidence="3">The sequence shown here is derived from an EMBL/GenBank/DDBJ whole genome shotgun (WGS) entry which is preliminary data.</text>
</comment>
<evidence type="ECO:0000256" key="2">
    <source>
        <dbReference type="SAM" id="MobiDB-lite"/>
    </source>
</evidence>
<evidence type="ECO:0000313" key="4">
    <source>
        <dbReference type="Proteomes" id="UP001396334"/>
    </source>
</evidence>
<reference evidence="3 4" key="1">
    <citation type="journal article" date="2024" name="G3 (Bethesda)">
        <title>Genome assembly of Hibiscus sabdariffa L. provides insights into metabolisms of medicinal natural products.</title>
        <authorList>
            <person name="Kim T."/>
        </authorList>
    </citation>
    <scope>NUCLEOTIDE SEQUENCE [LARGE SCALE GENOMIC DNA]</scope>
    <source>
        <strain evidence="3">TK-2024</strain>
        <tissue evidence="3">Old leaves</tissue>
    </source>
</reference>
<evidence type="ECO:0000313" key="3">
    <source>
        <dbReference type="EMBL" id="KAK9004736.1"/>
    </source>
</evidence>
<proteinExistence type="predicted"/>
<gene>
    <name evidence="3" type="ORF">V6N11_042194</name>
</gene>
<keyword evidence="1" id="KW-0175">Coiled coil</keyword>
<organism evidence="3 4">
    <name type="scientific">Hibiscus sabdariffa</name>
    <name type="common">roselle</name>
    <dbReference type="NCBI Taxonomy" id="183260"/>
    <lineage>
        <taxon>Eukaryota</taxon>
        <taxon>Viridiplantae</taxon>
        <taxon>Streptophyta</taxon>
        <taxon>Embryophyta</taxon>
        <taxon>Tracheophyta</taxon>
        <taxon>Spermatophyta</taxon>
        <taxon>Magnoliopsida</taxon>
        <taxon>eudicotyledons</taxon>
        <taxon>Gunneridae</taxon>
        <taxon>Pentapetalae</taxon>
        <taxon>rosids</taxon>
        <taxon>malvids</taxon>
        <taxon>Malvales</taxon>
        <taxon>Malvaceae</taxon>
        <taxon>Malvoideae</taxon>
        <taxon>Hibiscus</taxon>
    </lineage>
</organism>
<feature type="region of interest" description="Disordered" evidence="2">
    <location>
        <begin position="250"/>
        <end position="270"/>
    </location>
</feature>
<protein>
    <submittedName>
        <fullName evidence="3">Uncharacterized protein</fullName>
    </submittedName>
</protein>
<feature type="region of interest" description="Disordered" evidence="2">
    <location>
        <begin position="206"/>
        <end position="236"/>
    </location>
</feature>
<dbReference type="PANTHER" id="PTHR31315">
    <property type="entry name" value="PROTEIN SIP5"/>
    <property type="match status" value="1"/>
</dbReference>
<dbReference type="InterPro" id="IPR039301">
    <property type="entry name" value="Sip5/DA2"/>
</dbReference>
<sequence length="270" mass="30092">MGNKLGRKRQVVDERYTRPQGLDLDIDVDIKKLRKLILESKLAPCYPGDEECCSDLEECPICFLEEQLVKEAQLRMRQRELQDEEERMQKRRALSLVAARSSGVDEVDSLQDFQAALMIKQPSNRKTNRDDEFDLDLEDIMVAEAIWQSMQDDSGLRNSNRRGVASSVQYVFSDHYISPAMTTVAGSSSSASDGRVCAVADFAEHQPTQSPVDMSANGGMTPARDEGERGVDHGSESKVIELGTRYARSNVTQDAGAVSQIPQADETRSR</sequence>
<evidence type="ECO:0000256" key="1">
    <source>
        <dbReference type="SAM" id="Coils"/>
    </source>
</evidence>
<feature type="coiled-coil region" evidence="1">
    <location>
        <begin position="64"/>
        <end position="91"/>
    </location>
</feature>
<dbReference type="Proteomes" id="UP001396334">
    <property type="component" value="Unassembled WGS sequence"/>
</dbReference>
<feature type="compositionally biased region" description="Basic and acidic residues" evidence="2">
    <location>
        <begin position="223"/>
        <end position="236"/>
    </location>
</feature>
<dbReference type="PANTHER" id="PTHR31315:SF1">
    <property type="entry name" value="PROTEIN SIP5"/>
    <property type="match status" value="1"/>
</dbReference>
<keyword evidence="4" id="KW-1185">Reference proteome</keyword>
<name>A0ABR2QVQ0_9ROSI</name>
<dbReference type="EMBL" id="JBBPBN010000030">
    <property type="protein sequence ID" value="KAK9004736.1"/>
    <property type="molecule type" value="Genomic_DNA"/>
</dbReference>